<sequence>MATETAIPGLSAELTSQLREELAKHPAISKAILFGSRAKGNFRPNSDIDLCLIAPELSFNEYLQVADAIDEILFPYSVDLILAHQVENPDVMEHIERVGVVVFQRLPNAG</sequence>
<reference evidence="2 3" key="1">
    <citation type="submission" date="2020-08" db="EMBL/GenBank/DDBJ databases">
        <title>Genomic Encyclopedia of Type Strains, Phase IV (KMG-IV): sequencing the most valuable type-strain genomes for metagenomic binning, comparative biology and taxonomic classification.</title>
        <authorList>
            <person name="Goeker M."/>
        </authorList>
    </citation>
    <scope>NUCLEOTIDE SEQUENCE [LARGE SCALE GENOMIC DNA]</scope>
    <source>
        <strain evidence="2 3">DSM 22071</strain>
    </source>
</reference>
<dbReference type="Pfam" id="PF18765">
    <property type="entry name" value="Polbeta"/>
    <property type="match status" value="1"/>
</dbReference>
<dbReference type="InterPro" id="IPR041633">
    <property type="entry name" value="Polbeta"/>
</dbReference>
<dbReference type="RefSeq" id="WP_183734214.1">
    <property type="nucleotide sequence ID" value="NZ_JACHID010000022.1"/>
</dbReference>
<proteinExistence type="predicted"/>
<feature type="domain" description="Polymerase beta nucleotidyltransferase" evidence="1">
    <location>
        <begin position="17"/>
        <end position="105"/>
    </location>
</feature>
<dbReference type="PANTHER" id="PTHR43852">
    <property type="entry name" value="NUCLEOTIDYLTRANSFERASE"/>
    <property type="match status" value="1"/>
</dbReference>
<organism evidence="2 3">
    <name type="scientific">Desulfurispira natronophila</name>
    <dbReference type="NCBI Taxonomy" id="682562"/>
    <lineage>
        <taxon>Bacteria</taxon>
        <taxon>Pseudomonadati</taxon>
        <taxon>Chrysiogenota</taxon>
        <taxon>Chrysiogenia</taxon>
        <taxon>Chrysiogenales</taxon>
        <taxon>Chrysiogenaceae</taxon>
        <taxon>Desulfurispira</taxon>
    </lineage>
</organism>
<protein>
    <submittedName>
        <fullName evidence="2">Putative nucleotidyltransferase</fullName>
    </submittedName>
</protein>
<evidence type="ECO:0000313" key="3">
    <source>
        <dbReference type="Proteomes" id="UP000528322"/>
    </source>
</evidence>
<keyword evidence="2" id="KW-0808">Transferase</keyword>
<dbReference type="CDD" id="cd05403">
    <property type="entry name" value="NT_KNTase_like"/>
    <property type="match status" value="1"/>
</dbReference>
<keyword evidence="3" id="KW-1185">Reference proteome</keyword>
<comment type="caution">
    <text evidence="2">The sequence shown here is derived from an EMBL/GenBank/DDBJ whole genome shotgun (WGS) entry which is preliminary data.</text>
</comment>
<evidence type="ECO:0000259" key="1">
    <source>
        <dbReference type="Pfam" id="PF18765"/>
    </source>
</evidence>
<dbReference type="PANTHER" id="PTHR43852:SF2">
    <property type="entry name" value="PROTEIN ADENYLYLTRANSFERASE MNTA"/>
    <property type="match status" value="1"/>
</dbReference>
<dbReference type="AlphaFoldDB" id="A0A7W7Y696"/>
<dbReference type="Gene3D" id="3.30.460.10">
    <property type="entry name" value="Beta Polymerase, domain 2"/>
    <property type="match status" value="1"/>
</dbReference>
<gene>
    <name evidence="2" type="ORF">HNR37_002242</name>
</gene>
<dbReference type="SUPFAM" id="SSF81301">
    <property type="entry name" value="Nucleotidyltransferase"/>
    <property type="match status" value="1"/>
</dbReference>
<dbReference type="GO" id="GO:0016740">
    <property type="term" value="F:transferase activity"/>
    <property type="evidence" value="ECO:0007669"/>
    <property type="project" value="UniProtKB-KW"/>
</dbReference>
<dbReference type="EMBL" id="JACHID010000022">
    <property type="protein sequence ID" value="MBB5022895.1"/>
    <property type="molecule type" value="Genomic_DNA"/>
</dbReference>
<accession>A0A7W7Y696</accession>
<dbReference type="InterPro" id="IPR043519">
    <property type="entry name" value="NT_sf"/>
</dbReference>
<name>A0A7W7Y696_9BACT</name>
<evidence type="ECO:0000313" key="2">
    <source>
        <dbReference type="EMBL" id="MBB5022895.1"/>
    </source>
</evidence>
<dbReference type="InterPro" id="IPR052930">
    <property type="entry name" value="TA_antitoxin_MntA"/>
</dbReference>
<dbReference type="Proteomes" id="UP000528322">
    <property type="component" value="Unassembled WGS sequence"/>
</dbReference>